<name>A0A940SU21_9ENTE</name>
<evidence type="ECO:0008006" key="4">
    <source>
        <dbReference type="Google" id="ProtNLM"/>
    </source>
</evidence>
<dbReference type="EMBL" id="JAEEGA010000002">
    <property type="protein sequence ID" value="MBP1040289.1"/>
    <property type="molecule type" value="Genomic_DNA"/>
</dbReference>
<evidence type="ECO:0000313" key="2">
    <source>
        <dbReference type="EMBL" id="MBP1040289.1"/>
    </source>
</evidence>
<gene>
    <name evidence="2" type="ORF">I6N95_04605</name>
</gene>
<organism evidence="2 3">
    <name type="scientific">Vagococcus allomyrinae</name>
    <dbReference type="NCBI Taxonomy" id="2794353"/>
    <lineage>
        <taxon>Bacteria</taxon>
        <taxon>Bacillati</taxon>
        <taxon>Bacillota</taxon>
        <taxon>Bacilli</taxon>
        <taxon>Lactobacillales</taxon>
        <taxon>Enterococcaceae</taxon>
        <taxon>Vagococcus</taxon>
    </lineage>
</organism>
<dbReference type="RefSeq" id="WP_209525181.1">
    <property type="nucleotide sequence ID" value="NZ_JAEEGA010000002.1"/>
</dbReference>
<accession>A0A940SU21</accession>
<evidence type="ECO:0000256" key="1">
    <source>
        <dbReference type="ARBA" id="ARBA00038414"/>
    </source>
</evidence>
<keyword evidence="3" id="KW-1185">Reference proteome</keyword>
<sequence length="226" mass="24766">MVKVGLIYTSTTPELIELVQLNIKKELGEGITLLSYQDPTILMEVREKGYVTTQATARLLKLYIQAVEDGAEAILNLCSSVSEVADSAQNLAQYMGIPIVRIDEEMCREATRNASRIGVLATLPTTLLPTKNTLARVGREMGRYPVLVEGLIDGAFGVSQDQFKEMILAKATEIEKEVDLIVLCQGSMAFSEEFLEAQLGVRTLSSPRFGARALKKALINNGRIEA</sequence>
<comment type="caution">
    <text evidence="2">The sequence shown here is derived from an EMBL/GenBank/DDBJ whole genome shotgun (WGS) entry which is preliminary data.</text>
</comment>
<dbReference type="GO" id="GO:0047661">
    <property type="term" value="F:amino-acid racemase activity"/>
    <property type="evidence" value="ECO:0007669"/>
    <property type="project" value="InterPro"/>
</dbReference>
<evidence type="ECO:0000313" key="3">
    <source>
        <dbReference type="Proteomes" id="UP000674938"/>
    </source>
</evidence>
<dbReference type="InterPro" id="IPR053714">
    <property type="entry name" value="Iso_Racemase_Enz_sf"/>
</dbReference>
<dbReference type="Gene3D" id="3.40.50.12500">
    <property type="match status" value="1"/>
</dbReference>
<dbReference type="AlphaFoldDB" id="A0A940SU21"/>
<reference evidence="2" key="1">
    <citation type="submission" date="2020-12" db="EMBL/GenBank/DDBJ databases">
        <title>Vagococcus allomyrinae sp. nov. and Enterococcus lavae sp. nov., isolated from the larvae of Allomyrina dichotoma.</title>
        <authorList>
            <person name="Lee S.D."/>
        </authorList>
    </citation>
    <scope>NUCLEOTIDE SEQUENCE</scope>
    <source>
        <strain evidence="2">BWB3-3</strain>
    </source>
</reference>
<protein>
    <recommendedName>
        <fullName evidence="4">Asp/Glu/hydantoin racemase</fullName>
    </recommendedName>
</protein>
<dbReference type="Proteomes" id="UP000674938">
    <property type="component" value="Unassembled WGS sequence"/>
</dbReference>
<dbReference type="InterPro" id="IPR015942">
    <property type="entry name" value="Asp/Glu/hydantoin_racemase"/>
</dbReference>
<proteinExistence type="inferred from homology"/>
<comment type="similarity">
    <text evidence="1">Belongs to the HyuE racemase family.</text>
</comment>
<dbReference type="Pfam" id="PF01177">
    <property type="entry name" value="Asp_Glu_race"/>
    <property type="match status" value="1"/>
</dbReference>